<evidence type="ECO:0000313" key="2">
    <source>
        <dbReference type="Proteomes" id="UP000799424"/>
    </source>
</evidence>
<keyword evidence="2" id="KW-1185">Reference proteome</keyword>
<gene>
    <name evidence="1" type="ORF">CC86DRAFT_469462</name>
</gene>
<evidence type="ECO:0000313" key="1">
    <source>
        <dbReference type="EMBL" id="KAF2822826.1"/>
    </source>
</evidence>
<dbReference type="Proteomes" id="UP000799424">
    <property type="component" value="Unassembled WGS sequence"/>
</dbReference>
<accession>A0A6A6ZPT1</accession>
<dbReference type="OrthoDB" id="3799281at2759"/>
<reference evidence="1" key="1">
    <citation type="journal article" date="2020" name="Stud. Mycol.">
        <title>101 Dothideomycetes genomes: a test case for predicting lifestyles and emergence of pathogens.</title>
        <authorList>
            <person name="Haridas S."/>
            <person name="Albert R."/>
            <person name="Binder M."/>
            <person name="Bloem J."/>
            <person name="Labutti K."/>
            <person name="Salamov A."/>
            <person name="Andreopoulos B."/>
            <person name="Baker S."/>
            <person name="Barry K."/>
            <person name="Bills G."/>
            <person name="Bluhm B."/>
            <person name="Cannon C."/>
            <person name="Castanera R."/>
            <person name="Culley D."/>
            <person name="Daum C."/>
            <person name="Ezra D."/>
            <person name="Gonzalez J."/>
            <person name="Henrissat B."/>
            <person name="Kuo A."/>
            <person name="Liang C."/>
            <person name="Lipzen A."/>
            <person name="Lutzoni F."/>
            <person name="Magnuson J."/>
            <person name="Mondo S."/>
            <person name="Nolan M."/>
            <person name="Ohm R."/>
            <person name="Pangilinan J."/>
            <person name="Park H.-J."/>
            <person name="Ramirez L."/>
            <person name="Alfaro M."/>
            <person name="Sun H."/>
            <person name="Tritt A."/>
            <person name="Yoshinaga Y."/>
            <person name="Zwiers L.-H."/>
            <person name="Turgeon B."/>
            <person name="Goodwin S."/>
            <person name="Spatafora J."/>
            <person name="Crous P."/>
            <person name="Grigoriev I."/>
        </authorList>
    </citation>
    <scope>NUCLEOTIDE SEQUENCE</scope>
    <source>
        <strain evidence="1">CBS 113818</strain>
    </source>
</reference>
<name>A0A6A6ZPT1_9PLEO</name>
<protein>
    <submittedName>
        <fullName evidence="1">Uncharacterized protein</fullName>
    </submittedName>
</protein>
<proteinExistence type="predicted"/>
<dbReference type="AlphaFoldDB" id="A0A6A6ZPT1"/>
<organism evidence="1 2">
    <name type="scientific">Ophiobolus disseminans</name>
    <dbReference type="NCBI Taxonomy" id="1469910"/>
    <lineage>
        <taxon>Eukaryota</taxon>
        <taxon>Fungi</taxon>
        <taxon>Dikarya</taxon>
        <taxon>Ascomycota</taxon>
        <taxon>Pezizomycotina</taxon>
        <taxon>Dothideomycetes</taxon>
        <taxon>Pleosporomycetidae</taxon>
        <taxon>Pleosporales</taxon>
        <taxon>Pleosporineae</taxon>
        <taxon>Phaeosphaeriaceae</taxon>
        <taxon>Ophiobolus</taxon>
    </lineage>
</organism>
<sequence length="569" mass="64989">MKYSYKHVAESTHAETFAQTPCFQLGMSNSPPRVGQVHLDPAIFHLPNEMLDAVASFLVPEEVFALEGLGITFIPSTPGYSCGSGRSASSQQLFNNRYDLRSLALVCRRLRPVAERLLYAHISLPQPPLNDRHRFLPYPLTPLPFLVRTLFDRPELASCVTTLHLWLRDRRLVMQSEEPDLWQGNPHYQTFQRACSLLSSLHTSFEELVNWSTELYQYQEMALHAILISLLPRLKALKLYAPLGHNRMWTWHDPQGRERDVAEVANYSYLDVAIRNSTITSMHVGMPFPIRHFPATSLAKIEFDILFFGDCLDLFDSPGLTVLPQVHTVSVVIHFPLLAHRNLTAIFKKMDPRTGLQVFLRDVVPNIQTFSIDSSCGTLPLYHRGWLLDHQRVEDLKLDEDLQDLEMNPMYNRNTDGNAWDWLLQALRPVKDRLRTLTLPHNWFSSTSNNVKPLRSLSRFTKLEHLSLPNAAIMCDPNGEGYVAEDHETVAVTFLPTSIRSIVLTQVETRTCQWIQTGLEQKNLLSHLAEITLVFQKESEAVLSYGFEKVARHAGVKVTASWRDESMVL</sequence>
<dbReference type="EMBL" id="MU006233">
    <property type="protein sequence ID" value="KAF2822826.1"/>
    <property type="molecule type" value="Genomic_DNA"/>
</dbReference>